<gene>
    <name evidence="1" type="ORF">J2Z32_003200</name>
</gene>
<dbReference type="SUPFAM" id="SSF52266">
    <property type="entry name" value="SGNH hydrolase"/>
    <property type="match status" value="1"/>
</dbReference>
<dbReference type="PANTHER" id="PTHR34407">
    <property type="entry name" value="EXPRESSED PROTEIN"/>
    <property type="match status" value="1"/>
</dbReference>
<organism evidence="1 2">
    <name type="scientific">Paenibacillus turicensis</name>
    <dbReference type="NCBI Taxonomy" id="160487"/>
    <lineage>
        <taxon>Bacteria</taxon>
        <taxon>Bacillati</taxon>
        <taxon>Bacillota</taxon>
        <taxon>Bacilli</taxon>
        <taxon>Bacillales</taxon>
        <taxon>Paenibacillaceae</taxon>
        <taxon>Paenibacillus</taxon>
    </lineage>
</organism>
<reference evidence="1 2" key="1">
    <citation type="submission" date="2021-03" db="EMBL/GenBank/DDBJ databases">
        <title>Genomic Encyclopedia of Type Strains, Phase IV (KMG-IV): sequencing the most valuable type-strain genomes for metagenomic binning, comparative biology and taxonomic classification.</title>
        <authorList>
            <person name="Goeker M."/>
        </authorList>
    </citation>
    <scope>NUCLEOTIDE SEQUENCE [LARGE SCALE GENOMIC DNA]</scope>
    <source>
        <strain evidence="1 2">DSM 14349</strain>
    </source>
</reference>
<dbReference type="CDD" id="cd00229">
    <property type="entry name" value="SGNH_hydrolase"/>
    <property type="match status" value="1"/>
</dbReference>
<dbReference type="Proteomes" id="UP001519272">
    <property type="component" value="Unassembled WGS sequence"/>
</dbReference>
<accession>A0ABS4FW09</accession>
<dbReference type="InterPro" id="IPR036514">
    <property type="entry name" value="SGNH_hydro_sf"/>
</dbReference>
<keyword evidence="2" id="KW-1185">Reference proteome</keyword>
<dbReference type="EMBL" id="JAGGKG010000016">
    <property type="protein sequence ID" value="MBP1906538.1"/>
    <property type="molecule type" value="Genomic_DNA"/>
</dbReference>
<dbReference type="RefSeq" id="WP_210090133.1">
    <property type="nucleotide sequence ID" value="NZ_JAGGKG010000016.1"/>
</dbReference>
<proteinExistence type="predicted"/>
<evidence type="ECO:0000313" key="2">
    <source>
        <dbReference type="Proteomes" id="UP001519272"/>
    </source>
</evidence>
<dbReference type="Gene3D" id="3.40.50.1110">
    <property type="entry name" value="SGNH hydrolase"/>
    <property type="match status" value="1"/>
</dbReference>
<dbReference type="PANTHER" id="PTHR34407:SF1">
    <property type="entry name" value="SGNH HYDROLASE-TYPE ESTERASE DOMAIN-CONTAINING PROTEIN"/>
    <property type="match status" value="1"/>
</dbReference>
<name>A0ABS4FW09_9BACL</name>
<comment type="caution">
    <text evidence="1">The sequence shown here is derived from an EMBL/GenBank/DDBJ whole genome shotgun (WGS) entry which is preliminary data.</text>
</comment>
<protein>
    <recommendedName>
        <fullName evidence="3">SGNH hydrolase-type esterase domain-containing protein</fullName>
    </recommendedName>
</protein>
<evidence type="ECO:0000313" key="1">
    <source>
        <dbReference type="EMBL" id="MBP1906538.1"/>
    </source>
</evidence>
<evidence type="ECO:0008006" key="3">
    <source>
        <dbReference type="Google" id="ProtNLM"/>
    </source>
</evidence>
<sequence length="404" mass="45055">MGQQAKDWGIWNVRSKLARTGQKIKDGKLVIGFIGGSITDGRPRHNWPEAVTAWFVDRFKGVKIVVENAAIGATGSDLAVFRAKRDLLDRGCDLIFVDYAVNDEGVPTQRRMATREGLIRKLLASEGDEIPKSNAKTDGKAMDCSISETELCELSPDVVLVYTFSQSMSEPMLAGQVPPSIAEFEQLAQHYNLNSIWMGKYAYGEVQRGLMRWEEWLPDGLHPTSRGSYSYAQSVIAFLEQQLVDGFGGSSAIVKELPILSHNLPEPLEVSHWQSAKVMSLDSICTEGPWVMKRWLDYEWFDHVLETNSIGAKLSFHFNGRGVALAFDFGKASADFKYRINHGDWNVVRLDRPDWVGSSGWLRLSTLAETLAAGDHFVELEIVHSNDPACQGFNFRLGLVGIIK</sequence>